<dbReference type="Proteomes" id="UP001145087">
    <property type="component" value="Unassembled WGS sequence"/>
</dbReference>
<evidence type="ECO:0000313" key="4">
    <source>
        <dbReference type="EMBL" id="MCY1723472.1"/>
    </source>
</evidence>
<dbReference type="AlphaFoldDB" id="A0A9X3FBT7"/>
<dbReference type="CDD" id="cd16034">
    <property type="entry name" value="sulfatase_like"/>
    <property type="match status" value="1"/>
</dbReference>
<dbReference type="PANTHER" id="PTHR42693:SF53">
    <property type="entry name" value="ENDO-4-O-SULFATASE"/>
    <property type="match status" value="1"/>
</dbReference>
<dbReference type="PANTHER" id="PTHR42693">
    <property type="entry name" value="ARYLSULFATASE FAMILY MEMBER"/>
    <property type="match status" value="1"/>
</dbReference>
<evidence type="ECO:0000259" key="3">
    <source>
        <dbReference type="Pfam" id="PF00884"/>
    </source>
</evidence>
<reference evidence="4" key="1">
    <citation type="submission" date="2022-11" db="EMBL/GenBank/DDBJ databases">
        <title>Marilongibacter aestuarii gen. nov., sp. nov., isolated from tidal flat sediment.</title>
        <authorList>
            <person name="Jiayan W."/>
        </authorList>
    </citation>
    <scope>NUCLEOTIDE SEQUENCE</scope>
    <source>
        <strain evidence="4">Z1-6</strain>
    </source>
</reference>
<dbReference type="InterPro" id="IPR000917">
    <property type="entry name" value="Sulfatase_N"/>
</dbReference>
<dbReference type="Pfam" id="PF00884">
    <property type="entry name" value="Sulfatase"/>
    <property type="match status" value="1"/>
</dbReference>
<dbReference type="InterPro" id="IPR017850">
    <property type="entry name" value="Alkaline_phosphatase_core_sf"/>
</dbReference>
<dbReference type="SUPFAM" id="SSF53649">
    <property type="entry name" value="Alkaline phosphatase-like"/>
    <property type="match status" value="1"/>
</dbReference>
<comment type="caution">
    <text evidence="4">The sequence shown here is derived from an EMBL/GenBank/DDBJ whole genome shotgun (WGS) entry which is preliminary data.</text>
</comment>
<feature type="domain" description="Sulfatase N-terminal" evidence="3">
    <location>
        <begin position="32"/>
        <end position="346"/>
    </location>
</feature>
<protein>
    <submittedName>
        <fullName evidence="4">Sulfatase</fullName>
    </submittedName>
</protein>
<accession>A0A9X3FBT7</accession>
<dbReference type="Gene3D" id="3.30.1120.10">
    <property type="match status" value="1"/>
</dbReference>
<dbReference type="PROSITE" id="PS51257">
    <property type="entry name" value="PROKAR_LIPOPROTEIN"/>
    <property type="match status" value="1"/>
</dbReference>
<evidence type="ECO:0000313" key="5">
    <source>
        <dbReference type="Proteomes" id="UP001145087"/>
    </source>
</evidence>
<keyword evidence="5" id="KW-1185">Reference proteome</keyword>
<dbReference type="RefSeq" id="WP_343335798.1">
    <property type="nucleotide sequence ID" value="NZ_JAPOHD010000069.1"/>
</dbReference>
<dbReference type="InterPro" id="IPR050738">
    <property type="entry name" value="Sulfatase"/>
</dbReference>
<gene>
    <name evidence="4" type="ORF">OU798_24185</name>
</gene>
<keyword evidence="2" id="KW-0378">Hydrolase</keyword>
<dbReference type="EMBL" id="JAPOHD010000069">
    <property type="protein sequence ID" value="MCY1723472.1"/>
    <property type="molecule type" value="Genomic_DNA"/>
</dbReference>
<sequence length="495" mass="56723">MRAFVKISLGFFIIYLVLLTGCSPDGIKSQQPNVIFILTDQWRASALGYAGNEIVQTPQLDYFVKEAVNFTNAVSVMPVCTPYRASLMTGRYPTSTGMFINDLFLPSKEICMAEIFGEAGYNTAYLGKWHLDGHGRKDFVATDRRQGWQFWKGSECDHNYPKEHYYENKDTTLRFWKGYSTYAIAGEANSYIQQHANDNEPFCLFVSLATPHFPHNTAPEEYMKLYPKEKLELPDNVPDNMKEWAYKELQGYYAHCTATDKAIGDIINKTKELDIYDNSIIVFTSDHGEMMGAHGFRPYMKHQPYSESANIPFLISYPGMENTKGHTAEAAITTPDILPSLLSLCNINIPESIEGYDLSEIIKDPGKDPERAALYMNPCPFGIAYPSNEYRAIRTANYTYVKTPEGPSMLFDNKKDPAQLYNLVNQEEWIEIQTKLDKELMRELARIGDAEIRSREYYLKKFGYFGRKEFTDTYHIANYNNVEVVITPKDTIRIK</sequence>
<name>A0A9X3FBT7_9BACT</name>
<evidence type="ECO:0000256" key="1">
    <source>
        <dbReference type="ARBA" id="ARBA00008779"/>
    </source>
</evidence>
<evidence type="ECO:0000256" key="2">
    <source>
        <dbReference type="ARBA" id="ARBA00022801"/>
    </source>
</evidence>
<organism evidence="4 5">
    <name type="scientific">Draconibacterium aestuarii</name>
    <dbReference type="NCBI Taxonomy" id="2998507"/>
    <lineage>
        <taxon>Bacteria</taxon>
        <taxon>Pseudomonadati</taxon>
        <taxon>Bacteroidota</taxon>
        <taxon>Bacteroidia</taxon>
        <taxon>Marinilabiliales</taxon>
        <taxon>Prolixibacteraceae</taxon>
        <taxon>Draconibacterium</taxon>
    </lineage>
</organism>
<comment type="similarity">
    <text evidence="1">Belongs to the sulfatase family.</text>
</comment>
<proteinExistence type="inferred from homology"/>
<dbReference type="Gene3D" id="3.40.720.10">
    <property type="entry name" value="Alkaline Phosphatase, subunit A"/>
    <property type="match status" value="1"/>
</dbReference>
<dbReference type="GO" id="GO:0004065">
    <property type="term" value="F:arylsulfatase activity"/>
    <property type="evidence" value="ECO:0007669"/>
    <property type="project" value="TreeGrafter"/>
</dbReference>